<dbReference type="Pfam" id="PF02771">
    <property type="entry name" value="Acyl-CoA_dh_N"/>
    <property type="match status" value="1"/>
</dbReference>
<dbReference type="InterPro" id="IPR009100">
    <property type="entry name" value="AcylCoA_DH/oxidase_NM_dom_sf"/>
</dbReference>
<dbReference type="Proteomes" id="UP000317691">
    <property type="component" value="Unassembled WGS sequence"/>
</dbReference>
<dbReference type="EMBL" id="VBOZ01000012">
    <property type="protein sequence ID" value="TMQ65651.1"/>
    <property type="molecule type" value="Genomic_DNA"/>
</dbReference>
<dbReference type="FunFam" id="2.40.110.10:FF:000009">
    <property type="entry name" value="Acyl-CoA dehydrogenase"/>
    <property type="match status" value="1"/>
</dbReference>
<dbReference type="InterPro" id="IPR036250">
    <property type="entry name" value="AcylCo_DH-like_C"/>
</dbReference>
<dbReference type="Gene3D" id="1.10.540.10">
    <property type="entry name" value="Acyl-CoA dehydrogenase/oxidase, N-terminal domain"/>
    <property type="match status" value="1"/>
</dbReference>
<comment type="caution">
    <text evidence="10">The sequence shown here is derived from an EMBL/GenBank/DDBJ whole genome shotgun (WGS) entry which is preliminary data.</text>
</comment>
<evidence type="ECO:0000256" key="6">
    <source>
        <dbReference type="RuleBase" id="RU362125"/>
    </source>
</evidence>
<proteinExistence type="inferred from homology"/>
<dbReference type="SUPFAM" id="SSF56645">
    <property type="entry name" value="Acyl-CoA dehydrogenase NM domain-like"/>
    <property type="match status" value="1"/>
</dbReference>
<dbReference type="InterPro" id="IPR009075">
    <property type="entry name" value="AcylCo_DH/oxidase_C"/>
</dbReference>
<evidence type="ECO:0000256" key="2">
    <source>
        <dbReference type="ARBA" id="ARBA00009347"/>
    </source>
</evidence>
<dbReference type="FunFam" id="1.20.140.10:FF:000004">
    <property type="entry name" value="Acyl-CoA dehydrogenase FadE25"/>
    <property type="match status" value="1"/>
</dbReference>
<dbReference type="GO" id="GO:0003995">
    <property type="term" value="F:acyl-CoA dehydrogenase activity"/>
    <property type="evidence" value="ECO:0007669"/>
    <property type="project" value="InterPro"/>
</dbReference>
<dbReference type="InterPro" id="IPR037069">
    <property type="entry name" value="AcylCoA_DH/ox_N_sf"/>
</dbReference>
<feature type="domain" description="Acyl-CoA dehydrogenase/oxidase N-terminal" evidence="9">
    <location>
        <begin position="13"/>
        <end position="125"/>
    </location>
</feature>
<dbReference type="Pfam" id="PF02770">
    <property type="entry name" value="Acyl-CoA_dh_M"/>
    <property type="match status" value="1"/>
</dbReference>
<reference evidence="10 11" key="1">
    <citation type="journal article" date="2019" name="Nat. Microbiol.">
        <title>Mediterranean grassland soil C-N compound turnover is dependent on rainfall and depth, and is mediated by genomically divergent microorganisms.</title>
        <authorList>
            <person name="Diamond S."/>
            <person name="Andeer P.F."/>
            <person name="Li Z."/>
            <person name="Crits-Christoph A."/>
            <person name="Burstein D."/>
            <person name="Anantharaman K."/>
            <person name="Lane K.R."/>
            <person name="Thomas B.C."/>
            <person name="Pan C."/>
            <person name="Northen T.R."/>
            <person name="Banfield J.F."/>
        </authorList>
    </citation>
    <scope>NUCLEOTIDE SEQUENCE [LARGE SCALE GENOMIC DNA]</scope>
    <source>
        <strain evidence="10">WS_9</strain>
    </source>
</reference>
<evidence type="ECO:0000259" key="8">
    <source>
        <dbReference type="Pfam" id="PF02770"/>
    </source>
</evidence>
<dbReference type="PROSITE" id="PS00072">
    <property type="entry name" value="ACYL_COA_DH_1"/>
    <property type="match status" value="1"/>
</dbReference>
<dbReference type="Gene3D" id="1.20.140.10">
    <property type="entry name" value="Butyryl-CoA Dehydrogenase, subunit A, domain 3"/>
    <property type="match status" value="1"/>
</dbReference>
<protein>
    <submittedName>
        <fullName evidence="10">Acyl-CoA dehydrogenase</fullName>
    </submittedName>
</protein>
<sequence>MTGARRDDIYELTPEQGEWRDTLRDFADREIAPGAARFDDAGEFPWENVKKMAELGLFGLVFPEQYGGGGFGTLEYVLAVEEISRACASTGITLAAHVSLGTWPIYNFGTEEQKRKYLPALCSGERLGAFGLTEPEAGSDAGGTKTRAILDASTYVINGRKIYITNGSVCGTAVFTAVTTPGVGVKGISSFIVEKGTPGFTPGTREKKMGHRASDTVELIFDNLKLPKENMLGPEGGGFTQFMKTLDGGRISIGAMSLGIAQAALDSAVKYARERRQFGRAIADFQAIQLLLADIVTELEAARLLVYQTARLKDRGQPFTRYAAMAKLKASTVAMRAADSAVQIHGGAGYMTDHPVERYFRDAKLMEIGEGTSQIQKLIIARELLREAGYRIGS</sequence>
<evidence type="ECO:0000256" key="1">
    <source>
        <dbReference type="ARBA" id="ARBA00001974"/>
    </source>
</evidence>
<dbReference type="SUPFAM" id="SSF47203">
    <property type="entry name" value="Acyl-CoA dehydrogenase C-terminal domain-like"/>
    <property type="match status" value="1"/>
</dbReference>
<dbReference type="InterPro" id="IPR006091">
    <property type="entry name" value="Acyl-CoA_Oxase/DH_mid-dom"/>
</dbReference>
<dbReference type="PIRSF" id="PIRSF016578">
    <property type="entry name" value="HsaA"/>
    <property type="match status" value="1"/>
</dbReference>
<dbReference type="PANTHER" id="PTHR43884">
    <property type="entry name" value="ACYL-COA DEHYDROGENASE"/>
    <property type="match status" value="1"/>
</dbReference>
<dbReference type="InterPro" id="IPR013786">
    <property type="entry name" value="AcylCoA_DH/ox_N"/>
</dbReference>
<evidence type="ECO:0000259" key="9">
    <source>
        <dbReference type="Pfam" id="PF02771"/>
    </source>
</evidence>
<gene>
    <name evidence="10" type="ORF">E6K79_04695</name>
</gene>
<keyword evidence="3 6" id="KW-0285">Flavoprotein</keyword>
<dbReference type="FunFam" id="1.10.540.10:FF:000002">
    <property type="entry name" value="Acyl-CoA dehydrogenase FadE19"/>
    <property type="match status" value="1"/>
</dbReference>
<dbReference type="GO" id="GO:0050660">
    <property type="term" value="F:flavin adenine dinucleotide binding"/>
    <property type="evidence" value="ECO:0007669"/>
    <property type="project" value="InterPro"/>
</dbReference>
<dbReference type="PANTHER" id="PTHR43884:SF12">
    <property type="entry name" value="ISOVALERYL-COA DEHYDROGENASE, MITOCHONDRIAL-RELATED"/>
    <property type="match status" value="1"/>
</dbReference>
<keyword evidence="5 6" id="KW-0560">Oxidoreductase</keyword>
<name>A0A538TPU7_UNCEI</name>
<dbReference type="InterPro" id="IPR046373">
    <property type="entry name" value="Acyl-CoA_Oxase/DH_mid-dom_sf"/>
</dbReference>
<comment type="cofactor">
    <cofactor evidence="1 6">
        <name>FAD</name>
        <dbReference type="ChEBI" id="CHEBI:57692"/>
    </cofactor>
</comment>
<evidence type="ECO:0000313" key="10">
    <source>
        <dbReference type="EMBL" id="TMQ65651.1"/>
    </source>
</evidence>
<organism evidence="10 11">
    <name type="scientific">Eiseniibacteriota bacterium</name>
    <dbReference type="NCBI Taxonomy" id="2212470"/>
    <lineage>
        <taxon>Bacteria</taxon>
        <taxon>Candidatus Eiseniibacteriota</taxon>
    </lineage>
</organism>
<evidence type="ECO:0000256" key="3">
    <source>
        <dbReference type="ARBA" id="ARBA00022630"/>
    </source>
</evidence>
<evidence type="ECO:0000256" key="4">
    <source>
        <dbReference type="ARBA" id="ARBA00022827"/>
    </source>
</evidence>
<dbReference type="InterPro" id="IPR006089">
    <property type="entry name" value="Acyl-CoA_DH_CS"/>
</dbReference>
<evidence type="ECO:0000259" key="7">
    <source>
        <dbReference type="Pfam" id="PF00441"/>
    </source>
</evidence>
<evidence type="ECO:0000313" key="11">
    <source>
        <dbReference type="Proteomes" id="UP000317691"/>
    </source>
</evidence>
<dbReference type="AlphaFoldDB" id="A0A538TPU7"/>
<evidence type="ECO:0000256" key="5">
    <source>
        <dbReference type="ARBA" id="ARBA00023002"/>
    </source>
</evidence>
<feature type="domain" description="Acyl-CoA dehydrogenase/oxidase C-terminal" evidence="7">
    <location>
        <begin position="236"/>
        <end position="385"/>
    </location>
</feature>
<comment type="similarity">
    <text evidence="2 6">Belongs to the acyl-CoA dehydrogenase family.</text>
</comment>
<dbReference type="Pfam" id="PF00441">
    <property type="entry name" value="Acyl-CoA_dh_1"/>
    <property type="match status" value="1"/>
</dbReference>
<dbReference type="PROSITE" id="PS00073">
    <property type="entry name" value="ACYL_COA_DH_2"/>
    <property type="match status" value="1"/>
</dbReference>
<accession>A0A538TPU7</accession>
<keyword evidence="4 6" id="KW-0274">FAD</keyword>
<dbReference type="Gene3D" id="2.40.110.10">
    <property type="entry name" value="Butyryl-CoA Dehydrogenase, subunit A, domain 2"/>
    <property type="match status" value="1"/>
</dbReference>
<feature type="domain" description="Acyl-CoA oxidase/dehydrogenase middle" evidence="8">
    <location>
        <begin position="129"/>
        <end position="223"/>
    </location>
</feature>